<dbReference type="RefSeq" id="WP_379830848.1">
    <property type="nucleotide sequence ID" value="NZ_JBHUHU010000003.1"/>
</dbReference>
<feature type="domain" description="WCX" evidence="2">
    <location>
        <begin position="262"/>
        <end position="338"/>
    </location>
</feature>
<dbReference type="EMBL" id="JBHUHU010000003">
    <property type="protein sequence ID" value="MFD2100124.1"/>
    <property type="molecule type" value="Genomic_DNA"/>
</dbReference>
<sequence>MPKNKNFQKRITVLDECFSSRTGLFTLEKLGEVLHEKMGFTISRRTIQNDIDYIRELIENNLSNISDIDKCPVFVPKLFDGKKTAFRYVHTDYALGNQLLSKPDQEQLEETLAILSRYRNRADFDWLDALFPRIETAFNLVHEDYNGLISYQSNRDYIGQSLVGKLYNQLLRKKVLRIAYQPFQNADSYIRIIHPYHLKQYNDRWFLFGLQEDDNYTGITNLALDRIQNFSETDKNINENIIDWGDYFDEMIGVSKSEGDLPIKIKLRFDRKRIKYVLTKPIHGASQKLDSSNSEGNVIWIEVIPNRELYQTLLSFGKDVEVLEPTVVIEKMKEHTQKLKEYYTK</sequence>
<dbReference type="InterPro" id="IPR057727">
    <property type="entry name" value="WCX_dom"/>
</dbReference>
<protein>
    <submittedName>
        <fullName evidence="3">Helix-turn-helix transcriptional regulator</fullName>
    </submittedName>
</protein>
<evidence type="ECO:0000259" key="1">
    <source>
        <dbReference type="Pfam" id="PF13280"/>
    </source>
</evidence>
<dbReference type="PANTHER" id="PTHR34580">
    <property type="match status" value="1"/>
</dbReference>
<name>A0ABW4XYN1_9FLAO</name>
<evidence type="ECO:0000259" key="2">
    <source>
        <dbReference type="Pfam" id="PF25583"/>
    </source>
</evidence>
<dbReference type="PROSITE" id="PS52050">
    <property type="entry name" value="WYL"/>
    <property type="match status" value="1"/>
</dbReference>
<dbReference type="PANTHER" id="PTHR34580:SF9">
    <property type="entry name" value="SLL5097 PROTEIN"/>
    <property type="match status" value="1"/>
</dbReference>
<dbReference type="InterPro" id="IPR051534">
    <property type="entry name" value="CBASS_pafABC_assoc_protein"/>
</dbReference>
<dbReference type="Proteomes" id="UP001597342">
    <property type="component" value="Unassembled WGS sequence"/>
</dbReference>
<proteinExistence type="predicted"/>
<gene>
    <name evidence="3" type="ORF">ACFSJE_10085</name>
</gene>
<feature type="domain" description="WYL" evidence="1">
    <location>
        <begin position="165"/>
        <end position="229"/>
    </location>
</feature>
<comment type="caution">
    <text evidence="3">The sequence shown here is derived from an EMBL/GenBank/DDBJ whole genome shotgun (WGS) entry which is preliminary data.</text>
</comment>
<dbReference type="Pfam" id="PF13280">
    <property type="entry name" value="WYL"/>
    <property type="match status" value="1"/>
</dbReference>
<dbReference type="Pfam" id="PF25583">
    <property type="entry name" value="WCX"/>
    <property type="match status" value="1"/>
</dbReference>
<evidence type="ECO:0000313" key="3">
    <source>
        <dbReference type="EMBL" id="MFD2100124.1"/>
    </source>
</evidence>
<keyword evidence="4" id="KW-1185">Reference proteome</keyword>
<evidence type="ECO:0000313" key="4">
    <source>
        <dbReference type="Proteomes" id="UP001597342"/>
    </source>
</evidence>
<reference evidence="4" key="1">
    <citation type="journal article" date="2019" name="Int. J. Syst. Evol. Microbiol.">
        <title>The Global Catalogue of Microorganisms (GCM) 10K type strain sequencing project: providing services to taxonomists for standard genome sequencing and annotation.</title>
        <authorList>
            <consortium name="The Broad Institute Genomics Platform"/>
            <consortium name="The Broad Institute Genome Sequencing Center for Infectious Disease"/>
            <person name="Wu L."/>
            <person name="Ma J."/>
        </authorList>
    </citation>
    <scope>NUCLEOTIDE SEQUENCE [LARGE SCALE GENOMIC DNA]</scope>
    <source>
        <strain evidence="4">JCM 3389</strain>
    </source>
</reference>
<dbReference type="InterPro" id="IPR026881">
    <property type="entry name" value="WYL_dom"/>
</dbReference>
<accession>A0ABW4XYN1</accession>
<organism evidence="3 4">
    <name type="scientific">Flagellimonas iocasae</name>
    <dbReference type="NCBI Taxonomy" id="2055905"/>
    <lineage>
        <taxon>Bacteria</taxon>
        <taxon>Pseudomonadati</taxon>
        <taxon>Bacteroidota</taxon>
        <taxon>Flavobacteriia</taxon>
        <taxon>Flavobacteriales</taxon>
        <taxon>Flavobacteriaceae</taxon>
        <taxon>Flagellimonas</taxon>
    </lineage>
</organism>